<protein>
    <submittedName>
        <fullName evidence="2">Uncharacterized protein</fullName>
    </submittedName>
</protein>
<feature type="transmembrane region" description="Helical" evidence="1">
    <location>
        <begin position="104"/>
        <end position="129"/>
    </location>
</feature>
<evidence type="ECO:0000313" key="3">
    <source>
        <dbReference type="Proteomes" id="UP000030671"/>
    </source>
</evidence>
<dbReference type="InParanoid" id="W4KGU0"/>
<proteinExistence type="predicted"/>
<name>W4KGU0_HETIT</name>
<organism evidence="2 3">
    <name type="scientific">Heterobasidion irregulare (strain TC 32-1)</name>
    <dbReference type="NCBI Taxonomy" id="747525"/>
    <lineage>
        <taxon>Eukaryota</taxon>
        <taxon>Fungi</taxon>
        <taxon>Dikarya</taxon>
        <taxon>Basidiomycota</taxon>
        <taxon>Agaricomycotina</taxon>
        <taxon>Agaricomycetes</taxon>
        <taxon>Russulales</taxon>
        <taxon>Bondarzewiaceae</taxon>
        <taxon>Heterobasidion</taxon>
        <taxon>Heterobasidion annosum species complex</taxon>
    </lineage>
</organism>
<dbReference type="KEGG" id="hir:HETIRDRAFT_115472"/>
<accession>W4KGU0</accession>
<evidence type="ECO:0000256" key="1">
    <source>
        <dbReference type="SAM" id="Phobius"/>
    </source>
</evidence>
<keyword evidence="3" id="KW-1185">Reference proteome</keyword>
<feature type="transmembrane region" description="Helical" evidence="1">
    <location>
        <begin position="61"/>
        <end position="84"/>
    </location>
</feature>
<evidence type="ECO:0000313" key="2">
    <source>
        <dbReference type="EMBL" id="ETW85062.1"/>
    </source>
</evidence>
<keyword evidence="1" id="KW-0812">Transmembrane</keyword>
<dbReference type="GeneID" id="20666484"/>
<dbReference type="AlphaFoldDB" id="W4KGU0"/>
<reference evidence="2 3" key="1">
    <citation type="journal article" date="2012" name="New Phytol.">
        <title>Insight into trade-off between wood decay and parasitism from the genome of a fungal forest pathogen.</title>
        <authorList>
            <person name="Olson A."/>
            <person name="Aerts A."/>
            <person name="Asiegbu F."/>
            <person name="Belbahri L."/>
            <person name="Bouzid O."/>
            <person name="Broberg A."/>
            <person name="Canback B."/>
            <person name="Coutinho P.M."/>
            <person name="Cullen D."/>
            <person name="Dalman K."/>
            <person name="Deflorio G."/>
            <person name="van Diepen L.T."/>
            <person name="Dunand C."/>
            <person name="Duplessis S."/>
            <person name="Durling M."/>
            <person name="Gonthier P."/>
            <person name="Grimwood J."/>
            <person name="Fossdal C.G."/>
            <person name="Hansson D."/>
            <person name="Henrissat B."/>
            <person name="Hietala A."/>
            <person name="Himmelstrand K."/>
            <person name="Hoffmeister D."/>
            <person name="Hogberg N."/>
            <person name="James T.Y."/>
            <person name="Karlsson M."/>
            <person name="Kohler A."/>
            <person name="Kues U."/>
            <person name="Lee Y.H."/>
            <person name="Lin Y.C."/>
            <person name="Lind M."/>
            <person name="Lindquist E."/>
            <person name="Lombard V."/>
            <person name="Lucas S."/>
            <person name="Lunden K."/>
            <person name="Morin E."/>
            <person name="Murat C."/>
            <person name="Park J."/>
            <person name="Raffaello T."/>
            <person name="Rouze P."/>
            <person name="Salamov A."/>
            <person name="Schmutz J."/>
            <person name="Solheim H."/>
            <person name="Stahlberg J."/>
            <person name="Velez H."/>
            <person name="de Vries R.P."/>
            <person name="Wiebenga A."/>
            <person name="Woodward S."/>
            <person name="Yakovlev I."/>
            <person name="Garbelotto M."/>
            <person name="Martin F."/>
            <person name="Grigoriev I.V."/>
            <person name="Stenlid J."/>
        </authorList>
    </citation>
    <scope>NUCLEOTIDE SEQUENCE [LARGE SCALE GENOMIC DNA]</scope>
    <source>
        <strain evidence="2 3">TC 32-1</strain>
    </source>
</reference>
<dbReference type="Proteomes" id="UP000030671">
    <property type="component" value="Unassembled WGS sequence"/>
</dbReference>
<dbReference type="RefSeq" id="XP_009541952.1">
    <property type="nucleotide sequence ID" value="XM_009543657.1"/>
</dbReference>
<sequence length="395" mass="44308">MKDLNIYSHAKSGYWKTLCGLAIASSVSNLYVLVVTVYAITCEQKIGLLFATFIYPKKYMAHQIIFVVATLLGLIPVIVFSTGLSRLGLVLSGPDATDVSVSAAILMALATGCSATLPWVSLQGWLYAFTEWRDQSRTRATTMNRNIALDFPRVLTTIERRRDRGMERTNKWARVPAVLLSLPRQDCSAVNILSKQFLEMIYSKANIDLSKNVQSSSDTLAWRNVEDRARLELKRPGTLRRDRASAIGFNRSPYHDQEPGLQESDLPTSLLSRLYNGIRHGSKIKVEEVQLLYGRIRFREIGRADSYFELAYNIKPACFGFSGHGCMDLVTERRDGESPDDVGPAVRARFQGTNRAGGRFAFGLALGGPRQPLSFVAETRVRQCIWRRKKPSMGW</sequence>
<keyword evidence="1" id="KW-1133">Transmembrane helix</keyword>
<dbReference type="EMBL" id="KI925455">
    <property type="protein sequence ID" value="ETW85062.1"/>
    <property type="molecule type" value="Genomic_DNA"/>
</dbReference>
<dbReference type="HOGENOM" id="CLU_698412_0_0_1"/>
<feature type="transmembrane region" description="Helical" evidence="1">
    <location>
        <begin position="20"/>
        <end position="40"/>
    </location>
</feature>
<keyword evidence="1" id="KW-0472">Membrane</keyword>
<gene>
    <name evidence="2" type="ORF">HETIRDRAFT_115472</name>
</gene>